<dbReference type="GO" id="GO:0051864">
    <property type="term" value="F:histone H3K36 demethylase activity"/>
    <property type="evidence" value="ECO:0007669"/>
    <property type="project" value="TreeGrafter"/>
</dbReference>
<dbReference type="STRING" id="145388.A0A0D2N102"/>
<dbReference type="GO" id="GO:0005506">
    <property type="term" value="F:iron ion binding"/>
    <property type="evidence" value="ECO:0007669"/>
    <property type="project" value="UniProtKB-UniRule"/>
</dbReference>
<feature type="compositionally biased region" description="Acidic residues" evidence="4">
    <location>
        <begin position="431"/>
        <end position="450"/>
    </location>
</feature>
<dbReference type="GeneID" id="25734656"/>
<reference evidence="6 7" key="1">
    <citation type="journal article" date="2013" name="BMC Genomics">
        <title>Reconstruction of the lipid metabolism for the microalga Monoraphidium neglectum from its genome sequence reveals characteristics suitable for biofuel production.</title>
        <authorList>
            <person name="Bogen C."/>
            <person name="Al-Dilaimi A."/>
            <person name="Albersmeier A."/>
            <person name="Wichmann J."/>
            <person name="Grundmann M."/>
            <person name="Rupp O."/>
            <person name="Lauersen K.J."/>
            <person name="Blifernez-Klassen O."/>
            <person name="Kalinowski J."/>
            <person name="Goesmann A."/>
            <person name="Mussgnug J.H."/>
            <person name="Kruse O."/>
        </authorList>
    </citation>
    <scope>NUCLEOTIDE SEQUENCE [LARGE SCALE GENOMIC DNA]</scope>
    <source>
        <strain evidence="6 7">SAG 48.87</strain>
    </source>
</reference>
<comment type="similarity">
    <text evidence="3">Belongs to the ROX family.</text>
</comment>
<dbReference type="AlphaFoldDB" id="A0A0D2N102"/>
<comment type="subcellular location">
    <subcellularLocation>
        <location evidence="3">Nucleus</location>
    </subcellularLocation>
</comment>
<feature type="domain" description="JmjC" evidence="5">
    <location>
        <begin position="132"/>
        <end position="296"/>
    </location>
</feature>
<accession>A0A0D2N102</accession>
<dbReference type="InterPro" id="IPR039994">
    <property type="entry name" value="NO66-like"/>
</dbReference>
<keyword evidence="3" id="KW-0560">Oxidoreductase</keyword>
<dbReference type="PROSITE" id="PS51184">
    <property type="entry name" value="JMJC"/>
    <property type="match status" value="1"/>
</dbReference>
<sequence length="663" mass="68734">MGKKDKKAGKGAAGVDIPWKQIDKDPVSFLVAPETSETFFAECWERAPRVFKATPARAALARRLTTLPTLLAWLKELEAEGGASPLLFGRDVNAARYRDGVRETPNGPGEADAAALKVLHDQEGCTLQVHQPQRWDDDSWRLLAALESKLGSLVGSNAYLTPPGTQGLAPHHDDVELWVLQTAGSKAWKCYAPLAGHELPSKSSGNLEQARWPGRLLLGGGSGAGGERAGACRRLLSVLGSPVLEAVLEEGDVLYLPRGTVHQASASAAAASAHLTISTYQGTSYGDLATHLLGSCLKAQHDDPDRCLPLAARRGPPPGLAAAHSLHRVLSAPAGAGPTPSVVSDLAAALRALADKLAAHPDMLTPAVHSFTADFWAHRLPPHPEQLAPQGGDAWGREKQGPTPDMGDKIWCRAAPWCCLMPHNGPAAAESDSEDEEDEGEEDGEEEEAGEGGVKKEVAPGSKGEEEEEEGAVKLVTCLHNIRETHMIRGDDEDEEEDDEDDDEDEEGGSGDDEAGPSGSGDGEGAKEGAGGKKGGGAAKGKAGRGKGGGHEGCEAGCGHGHAHGNGGGKGDGEGGGSEGDGSDDDGSDDVQLQDLLAEGMGGDEEAPRGNGPEALPGMVFPGGDTLRALVAVLGADSPDKLCVCVCVCVRARVCVCWCACVC</sequence>
<keyword evidence="3" id="KW-0539">Nucleus</keyword>
<keyword evidence="3" id="KW-0804">Transcription</keyword>
<dbReference type="Proteomes" id="UP000054498">
    <property type="component" value="Unassembled WGS sequence"/>
</dbReference>
<dbReference type="SUPFAM" id="SSF51197">
    <property type="entry name" value="Clavaminate synthase-like"/>
    <property type="match status" value="1"/>
</dbReference>
<dbReference type="InterPro" id="IPR003347">
    <property type="entry name" value="JmjC_dom"/>
</dbReference>
<keyword evidence="2 3" id="KW-0408">Iron</keyword>
<dbReference type="GO" id="GO:0005730">
    <property type="term" value="C:nucleolus"/>
    <property type="evidence" value="ECO:0007669"/>
    <property type="project" value="TreeGrafter"/>
</dbReference>
<proteinExistence type="inferred from homology"/>
<keyword evidence="3" id="KW-0223">Dioxygenase</keyword>
<dbReference type="Pfam" id="PF08007">
    <property type="entry name" value="JmjC_2"/>
    <property type="match status" value="2"/>
</dbReference>
<keyword evidence="1 3" id="KW-0479">Metal-binding</keyword>
<dbReference type="Gene3D" id="2.60.120.650">
    <property type="entry name" value="Cupin"/>
    <property type="match status" value="1"/>
</dbReference>
<dbReference type="PANTHER" id="PTHR13096:SF8">
    <property type="entry name" value="RIBOSOMAL OXYGENASE 1"/>
    <property type="match status" value="1"/>
</dbReference>
<dbReference type="Gene3D" id="3.90.930.40">
    <property type="match status" value="1"/>
</dbReference>
<keyword evidence="7" id="KW-1185">Reference proteome</keyword>
<dbReference type="PANTHER" id="PTHR13096">
    <property type="entry name" value="MINA53 MYC INDUCED NUCLEAR ANTIGEN"/>
    <property type="match status" value="1"/>
</dbReference>
<dbReference type="RefSeq" id="XP_013905206.1">
    <property type="nucleotide sequence ID" value="XM_014049752.1"/>
</dbReference>
<dbReference type="GO" id="GO:0032453">
    <property type="term" value="F:histone H3K4 demethylase activity"/>
    <property type="evidence" value="ECO:0007669"/>
    <property type="project" value="TreeGrafter"/>
</dbReference>
<feature type="region of interest" description="Disordered" evidence="4">
    <location>
        <begin position="484"/>
        <end position="551"/>
    </location>
</feature>
<evidence type="ECO:0000256" key="3">
    <source>
        <dbReference type="RuleBase" id="RU366061"/>
    </source>
</evidence>
<dbReference type="KEGG" id="mng:MNEG_1778"/>
<evidence type="ECO:0000259" key="5">
    <source>
        <dbReference type="PROSITE" id="PS51184"/>
    </source>
</evidence>
<gene>
    <name evidence="6" type="ORF">MNEG_1778</name>
</gene>
<feature type="compositionally biased region" description="Gly residues" evidence="4">
    <location>
        <begin position="565"/>
        <end position="580"/>
    </location>
</feature>
<feature type="compositionally biased region" description="Acidic residues" evidence="4">
    <location>
        <begin position="491"/>
        <end position="515"/>
    </location>
</feature>
<dbReference type="OrthoDB" id="425950at2759"/>
<feature type="region of interest" description="Disordered" evidence="4">
    <location>
        <begin position="423"/>
        <end position="472"/>
    </location>
</feature>
<evidence type="ECO:0000256" key="2">
    <source>
        <dbReference type="ARBA" id="ARBA00023004"/>
    </source>
</evidence>
<feature type="region of interest" description="Disordered" evidence="4">
    <location>
        <begin position="382"/>
        <end position="405"/>
    </location>
</feature>
<evidence type="ECO:0000256" key="1">
    <source>
        <dbReference type="ARBA" id="ARBA00022723"/>
    </source>
</evidence>
<dbReference type="EMBL" id="KK100404">
    <property type="protein sequence ID" value="KIZ06187.1"/>
    <property type="molecule type" value="Genomic_DNA"/>
</dbReference>
<protein>
    <recommendedName>
        <fullName evidence="3">Bifunctional lysine-specific demethylase and histidyl-hydroxylase</fullName>
        <ecNumber evidence="3">1.14.11.-</ecNumber>
    </recommendedName>
</protein>
<name>A0A0D2N102_9CHLO</name>
<evidence type="ECO:0000313" key="6">
    <source>
        <dbReference type="EMBL" id="KIZ06187.1"/>
    </source>
</evidence>
<keyword evidence="3" id="KW-0805">Transcription regulation</keyword>
<dbReference type="EC" id="1.14.11.-" evidence="3"/>
<feature type="region of interest" description="Disordered" evidence="4">
    <location>
        <begin position="565"/>
        <end position="590"/>
    </location>
</feature>
<evidence type="ECO:0000256" key="4">
    <source>
        <dbReference type="SAM" id="MobiDB-lite"/>
    </source>
</evidence>
<organism evidence="6 7">
    <name type="scientific">Monoraphidium neglectum</name>
    <dbReference type="NCBI Taxonomy" id="145388"/>
    <lineage>
        <taxon>Eukaryota</taxon>
        <taxon>Viridiplantae</taxon>
        <taxon>Chlorophyta</taxon>
        <taxon>core chlorophytes</taxon>
        <taxon>Chlorophyceae</taxon>
        <taxon>CS clade</taxon>
        <taxon>Sphaeropleales</taxon>
        <taxon>Selenastraceae</taxon>
        <taxon>Monoraphidium</taxon>
    </lineage>
</organism>
<comment type="cofactor">
    <cofactor evidence="3">
        <name>Fe(2+)</name>
        <dbReference type="ChEBI" id="CHEBI:29033"/>
    </cofactor>
    <text evidence="3">Binds 1 Fe(2+) ion per subunit.</text>
</comment>
<comment type="function">
    <text evidence="3">Oxygenase that can act as both a histone lysine demethylase and a ribosomal histidine hydroxylase.</text>
</comment>
<evidence type="ECO:0000313" key="7">
    <source>
        <dbReference type="Proteomes" id="UP000054498"/>
    </source>
</evidence>
<feature type="compositionally biased region" description="Basic and acidic residues" evidence="4">
    <location>
        <begin position="395"/>
        <end position="405"/>
    </location>
</feature>